<comment type="caution">
    <text evidence="2">The sequence shown here is derived from an EMBL/GenBank/DDBJ whole genome shotgun (WGS) entry which is preliminary data.</text>
</comment>
<gene>
    <name evidence="2" type="ORF">LMG32289_05218</name>
</gene>
<dbReference type="Proteomes" id="UP000706525">
    <property type="component" value="Unassembled WGS sequence"/>
</dbReference>
<protein>
    <recommendedName>
        <fullName evidence="4">Cystathionine beta-lyase</fullName>
    </recommendedName>
</protein>
<evidence type="ECO:0000256" key="1">
    <source>
        <dbReference type="SAM" id="MobiDB-lite"/>
    </source>
</evidence>
<evidence type="ECO:0000313" key="3">
    <source>
        <dbReference type="Proteomes" id="UP000706525"/>
    </source>
</evidence>
<dbReference type="EMBL" id="CAJZAG010000011">
    <property type="protein sequence ID" value="CAG9182884.1"/>
    <property type="molecule type" value="Genomic_DNA"/>
</dbReference>
<organism evidence="2 3">
    <name type="scientific">Cupriavidus pampae</name>
    <dbReference type="NCBI Taxonomy" id="659251"/>
    <lineage>
        <taxon>Bacteria</taxon>
        <taxon>Pseudomonadati</taxon>
        <taxon>Pseudomonadota</taxon>
        <taxon>Betaproteobacteria</taxon>
        <taxon>Burkholderiales</taxon>
        <taxon>Burkholderiaceae</taxon>
        <taxon>Cupriavidus</taxon>
    </lineage>
</organism>
<evidence type="ECO:0000313" key="2">
    <source>
        <dbReference type="EMBL" id="CAG9182884.1"/>
    </source>
</evidence>
<evidence type="ECO:0008006" key="4">
    <source>
        <dbReference type="Google" id="ProtNLM"/>
    </source>
</evidence>
<accession>A0ABN7ZB80</accession>
<keyword evidence="3" id="KW-1185">Reference proteome</keyword>
<feature type="region of interest" description="Disordered" evidence="1">
    <location>
        <begin position="1"/>
        <end position="28"/>
    </location>
</feature>
<sequence>MSEADRHGNHTRLLHAGAPRLHDGIGPVNVPVVRTSTVRFDSVETLA</sequence>
<reference evidence="2 3" key="1">
    <citation type="submission" date="2021-08" db="EMBL/GenBank/DDBJ databases">
        <authorList>
            <person name="Peeters C."/>
        </authorList>
    </citation>
    <scope>NUCLEOTIDE SEQUENCE [LARGE SCALE GENOMIC DNA]</scope>
    <source>
        <strain evidence="2 3">LMG 32289</strain>
    </source>
</reference>
<name>A0ABN7ZB80_9BURK</name>
<proteinExistence type="predicted"/>